<keyword evidence="6 8" id="KW-0503">Monooxygenase</keyword>
<feature type="binding site" description="axial binding residue" evidence="7">
    <location>
        <position position="478"/>
    </location>
    <ligand>
        <name>heme</name>
        <dbReference type="ChEBI" id="CHEBI:30413"/>
    </ligand>
    <ligandPart>
        <name>Fe</name>
        <dbReference type="ChEBI" id="CHEBI:18248"/>
    </ligandPart>
</feature>
<dbReference type="InterPro" id="IPR036396">
    <property type="entry name" value="Cyt_P450_sf"/>
</dbReference>
<protein>
    <submittedName>
        <fullName evidence="10">Cytochrome P450</fullName>
    </submittedName>
</protein>
<dbReference type="InterPro" id="IPR002401">
    <property type="entry name" value="Cyt_P450_E_grp-I"/>
</dbReference>
<dbReference type="PRINTS" id="PR00385">
    <property type="entry name" value="P450"/>
</dbReference>
<evidence type="ECO:0000256" key="6">
    <source>
        <dbReference type="ARBA" id="ARBA00023033"/>
    </source>
</evidence>
<dbReference type="InterPro" id="IPR047146">
    <property type="entry name" value="Cyt_P450_E_CYP52_fungi"/>
</dbReference>
<keyword evidence="7 8" id="KW-0349">Heme</keyword>
<keyword evidence="3 7" id="KW-0479">Metal-binding</keyword>
<dbReference type="AlphaFoldDB" id="A0AAN6QE77"/>
<comment type="similarity">
    <text evidence="2 8">Belongs to the cytochrome P450 family.</text>
</comment>
<dbReference type="CDD" id="cd11063">
    <property type="entry name" value="CYP52"/>
    <property type="match status" value="1"/>
</dbReference>
<dbReference type="GO" id="GO:0004497">
    <property type="term" value="F:monooxygenase activity"/>
    <property type="evidence" value="ECO:0007669"/>
    <property type="project" value="UniProtKB-KW"/>
</dbReference>
<evidence type="ECO:0000256" key="9">
    <source>
        <dbReference type="SAM" id="Phobius"/>
    </source>
</evidence>
<dbReference type="Proteomes" id="UP001305647">
    <property type="component" value="Unassembled WGS sequence"/>
</dbReference>
<evidence type="ECO:0000256" key="5">
    <source>
        <dbReference type="ARBA" id="ARBA00023004"/>
    </source>
</evidence>
<dbReference type="InterPro" id="IPR017972">
    <property type="entry name" value="Cyt_P450_CS"/>
</dbReference>
<proteinExistence type="inferred from homology"/>
<keyword evidence="9" id="KW-0812">Transmembrane</keyword>
<dbReference type="InterPro" id="IPR001128">
    <property type="entry name" value="Cyt_P450"/>
</dbReference>
<evidence type="ECO:0000313" key="11">
    <source>
        <dbReference type="Proteomes" id="UP001305647"/>
    </source>
</evidence>
<organism evidence="10 11">
    <name type="scientific">Parathielavia hyrcaniae</name>
    <dbReference type="NCBI Taxonomy" id="113614"/>
    <lineage>
        <taxon>Eukaryota</taxon>
        <taxon>Fungi</taxon>
        <taxon>Dikarya</taxon>
        <taxon>Ascomycota</taxon>
        <taxon>Pezizomycotina</taxon>
        <taxon>Sordariomycetes</taxon>
        <taxon>Sordariomycetidae</taxon>
        <taxon>Sordariales</taxon>
        <taxon>Chaetomiaceae</taxon>
        <taxon>Parathielavia</taxon>
    </lineage>
</organism>
<evidence type="ECO:0000256" key="4">
    <source>
        <dbReference type="ARBA" id="ARBA00023002"/>
    </source>
</evidence>
<dbReference type="PROSITE" id="PS00086">
    <property type="entry name" value="CYTOCHROME_P450"/>
    <property type="match status" value="1"/>
</dbReference>
<keyword evidence="9" id="KW-1133">Transmembrane helix</keyword>
<dbReference type="PANTHER" id="PTHR24287:SF5">
    <property type="entry name" value="P450, PUTATIVE (EUROFUNG)-RELATED"/>
    <property type="match status" value="1"/>
</dbReference>
<accession>A0AAN6QE77</accession>
<dbReference type="PANTHER" id="PTHR24287">
    <property type="entry name" value="P450, PUTATIVE (EUROFUNG)-RELATED"/>
    <property type="match status" value="1"/>
</dbReference>
<evidence type="ECO:0000256" key="2">
    <source>
        <dbReference type="ARBA" id="ARBA00010617"/>
    </source>
</evidence>
<dbReference type="SUPFAM" id="SSF48264">
    <property type="entry name" value="Cytochrome P450"/>
    <property type="match status" value="1"/>
</dbReference>
<dbReference type="EMBL" id="MU863625">
    <property type="protein sequence ID" value="KAK4105811.1"/>
    <property type="molecule type" value="Genomic_DNA"/>
</dbReference>
<keyword evidence="9" id="KW-0472">Membrane</keyword>
<dbReference type="PRINTS" id="PR00463">
    <property type="entry name" value="EP450I"/>
</dbReference>
<reference evidence="10" key="1">
    <citation type="journal article" date="2023" name="Mol. Phylogenet. Evol.">
        <title>Genome-scale phylogeny and comparative genomics of the fungal order Sordariales.</title>
        <authorList>
            <person name="Hensen N."/>
            <person name="Bonometti L."/>
            <person name="Westerberg I."/>
            <person name="Brannstrom I.O."/>
            <person name="Guillou S."/>
            <person name="Cros-Aarteil S."/>
            <person name="Calhoun S."/>
            <person name="Haridas S."/>
            <person name="Kuo A."/>
            <person name="Mondo S."/>
            <person name="Pangilinan J."/>
            <person name="Riley R."/>
            <person name="LaButti K."/>
            <person name="Andreopoulos B."/>
            <person name="Lipzen A."/>
            <person name="Chen C."/>
            <person name="Yan M."/>
            <person name="Daum C."/>
            <person name="Ng V."/>
            <person name="Clum A."/>
            <person name="Steindorff A."/>
            <person name="Ohm R.A."/>
            <person name="Martin F."/>
            <person name="Silar P."/>
            <person name="Natvig D.O."/>
            <person name="Lalanne C."/>
            <person name="Gautier V."/>
            <person name="Ament-Velasquez S.L."/>
            <person name="Kruys A."/>
            <person name="Hutchinson M.I."/>
            <person name="Powell A.J."/>
            <person name="Barry K."/>
            <person name="Miller A.N."/>
            <person name="Grigoriev I.V."/>
            <person name="Debuchy R."/>
            <person name="Gladieux P."/>
            <person name="Hiltunen Thoren M."/>
            <person name="Johannesson H."/>
        </authorList>
    </citation>
    <scope>NUCLEOTIDE SEQUENCE</scope>
    <source>
        <strain evidence="10">CBS 757.83</strain>
    </source>
</reference>
<dbReference type="GO" id="GO:0020037">
    <property type="term" value="F:heme binding"/>
    <property type="evidence" value="ECO:0007669"/>
    <property type="project" value="InterPro"/>
</dbReference>
<reference evidence="10" key="2">
    <citation type="submission" date="2023-05" db="EMBL/GenBank/DDBJ databases">
        <authorList>
            <consortium name="Lawrence Berkeley National Laboratory"/>
            <person name="Steindorff A."/>
            <person name="Hensen N."/>
            <person name="Bonometti L."/>
            <person name="Westerberg I."/>
            <person name="Brannstrom I.O."/>
            <person name="Guillou S."/>
            <person name="Cros-Aarteil S."/>
            <person name="Calhoun S."/>
            <person name="Haridas S."/>
            <person name="Kuo A."/>
            <person name="Mondo S."/>
            <person name="Pangilinan J."/>
            <person name="Riley R."/>
            <person name="Labutti K."/>
            <person name="Andreopoulos B."/>
            <person name="Lipzen A."/>
            <person name="Chen C."/>
            <person name="Yanf M."/>
            <person name="Daum C."/>
            <person name="Ng V."/>
            <person name="Clum A."/>
            <person name="Ohm R."/>
            <person name="Martin F."/>
            <person name="Silar P."/>
            <person name="Natvig D."/>
            <person name="Lalanne C."/>
            <person name="Gautier V."/>
            <person name="Ament-Velasquez S.L."/>
            <person name="Kruys A."/>
            <person name="Hutchinson M.I."/>
            <person name="Powell A.J."/>
            <person name="Barry K."/>
            <person name="Miller A.N."/>
            <person name="Grigoriev I.V."/>
            <person name="Debuchy R."/>
            <person name="Gladieux P."/>
            <person name="Thoren M.H."/>
            <person name="Johannesson H."/>
        </authorList>
    </citation>
    <scope>NUCLEOTIDE SEQUENCE</scope>
    <source>
        <strain evidence="10">CBS 757.83</strain>
    </source>
</reference>
<comment type="caution">
    <text evidence="10">The sequence shown here is derived from an EMBL/GenBank/DDBJ whole genome shotgun (WGS) entry which is preliminary data.</text>
</comment>
<comment type="cofactor">
    <cofactor evidence="1 7">
        <name>heme</name>
        <dbReference type="ChEBI" id="CHEBI:30413"/>
    </cofactor>
</comment>
<evidence type="ECO:0000256" key="8">
    <source>
        <dbReference type="RuleBase" id="RU000461"/>
    </source>
</evidence>
<keyword evidence="11" id="KW-1185">Reference proteome</keyword>
<evidence type="ECO:0000256" key="7">
    <source>
        <dbReference type="PIRSR" id="PIRSR602401-1"/>
    </source>
</evidence>
<dbReference type="Pfam" id="PF00067">
    <property type="entry name" value="p450"/>
    <property type="match status" value="1"/>
</dbReference>
<evidence type="ECO:0000256" key="1">
    <source>
        <dbReference type="ARBA" id="ARBA00001971"/>
    </source>
</evidence>
<feature type="transmembrane region" description="Helical" evidence="9">
    <location>
        <begin position="12"/>
        <end position="34"/>
    </location>
</feature>
<dbReference type="GO" id="GO:0016705">
    <property type="term" value="F:oxidoreductase activity, acting on paired donors, with incorporation or reduction of molecular oxygen"/>
    <property type="evidence" value="ECO:0007669"/>
    <property type="project" value="InterPro"/>
</dbReference>
<dbReference type="Gene3D" id="1.10.630.10">
    <property type="entry name" value="Cytochrome P450"/>
    <property type="match status" value="1"/>
</dbReference>
<sequence length="557" mass="62419">MGLLQLVIDYVSAQSVLAIVATLTATYFVISVIAKTAHSEIRLARMPGGRAPGISSFTYPFGFDYLYVTIRSAMTHRTLELWRTMFARLSSHTAEIRIAGCRIVFTAEPENIKALLATQFADYGKGEAFHHAWRDFLGASIFTTDGEPWHASRQLIRPQFVKNRVSDLHVFEGCIQTLFRAIANRGPLDGEHQPVDFADGNGKPVDICDLFFRFTLDAATHFLLGHNVQSLSTPRQEFADAFSEVQRVQSIISRSQSMSHLVPRGSFKRGLEVINRFLERYIHRALHLDELEAKSESPGGYTFLHALAGFTRDPQLLRDQLISVLLAGRDTTASSLSWTLYELARHPEVLAKLRAEILAVVGPTRLPTYDDLKSMKYLQYVMNESLRLYPAVPYNVRLALKDTTLPRGGGPDGLQPVKVLKDTPIGYSTLVMQRREDLYPAPSAAFAPPHVFSPDRWANGWQPRPWHYLPFNGGPRICVGQQFALTEMAYVLARLFQRYDRLENLMGEVDGGSPTLRAEIVLQPGDGVEVAFWEAGTTAHAKDAGHEEQEEGVCMRE</sequence>
<gene>
    <name evidence="10" type="ORF">N658DRAFT_503891</name>
</gene>
<dbReference type="GO" id="GO:0005506">
    <property type="term" value="F:iron ion binding"/>
    <property type="evidence" value="ECO:0007669"/>
    <property type="project" value="InterPro"/>
</dbReference>
<evidence type="ECO:0000313" key="10">
    <source>
        <dbReference type="EMBL" id="KAK4105811.1"/>
    </source>
</evidence>
<keyword evidence="5 7" id="KW-0408">Iron</keyword>
<evidence type="ECO:0000256" key="3">
    <source>
        <dbReference type="ARBA" id="ARBA00022723"/>
    </source>
</evidence>
<keyword evidence="4 8" id="KW-0560">Oxidoreductase</keyword>
<name>A0AAN6QE77_9PEZI</name>